<feature type="transmembrane region" description="Helical" evidence="11">
    <location>
        <begin position="373"/>
        <end position="394"/>
    </location>
</feature>
<dbReference type="PANTHER" id="PTHR28012">
    <property type="entry name" value="NUCLEAR FUSION PROTEIN KAR5"/>
    <property type="match status" value="1"/>
</dbReference>
<keyword evidence="13" id="KW-1185">Reference proteome</keyword>
<keyword evidence="4 11" id="KW-0812">Transmembrane</keyword>
<evidence type="ECO:0000256" key="10">
    <source>
        <dbReference type="ARBA" id="ARBA00023242"/>
    </source>
</evidence>
<gene>
    <name evidence="12" type="ORF">CcCBS67573_g02742</name>
</gene>
<sequence>MDPTLRHDIFALRAQHQTSCHVRATAALGSDGKQACLFGSADGIERQQYAIRLTNCELEAAGVPVPDSCAGVKDNSVQMVNQCTLAYAAVPQLWTSYSTTLKHAQLLCWAMRADVETENLVSIHRTFAHLQEQHSILLQDHVHQMGDFQSYQKGAFEDLMDSQEESIKLASDTQTALDTLKETFAAVIENTRKQSQETAVSSLALKAEADAFRKDLGRHFNGIAQITRHLQSLLDANSNSVDNFLLSMEESFLAAMSKTARVLNDTAELLDLAKASVDGLNESLNIHTKSQQAMLQQFEYELSTGLGESALQLKEMMDSIELVSHVQSNVVLNLTQFEARFDRTLAALTGSLETLSELSTEAIEKHASVISLFMPYLELLNIGLNVAGYAINFFSKKAFQFCMGSIALLSNFQPLKQHRKFLLFSTAVSTTIAASEIIISDSQAKVGFSTFMLLLAARGLLLLCSWVISGQESGTLYSKTYDQDKPRLMRHQHVKKTASMPSIRFHSAPRFASIDD</sequence>
<evidence type="ECO:0000256" key="7">
    <source>
        <dbReference type="ARBA" id="ARBA00022989"/>
    </source>
</evidence>
<evidence type="ECO:0000256" key="8">
    <source>
        <dbReference type="ARBA" id="ARBA00023136"/>
    </source>
</evidence>
<keyword evidence="7 11" id="KW-1133">Transmembrane helix</keyword>
<evidence type="ECO:0000256" key="2">
    <source>
        <dbReference type="ARBA" id="ARBA00010473"/>
    </source>
</evidence>
<organism evidence="12 13">
    <name type="scientific">Chytriomyces confervae</name>
    <dbReference type="NCBI Taxonomy" id="246404"/>
    <lineage>
        <taxon>Eukaryota</taxon>
        <taxon>Fungi</taxon>
        <taxon>Fungi incertae sedis</taxon>
        <taxon>Chytridiomycota</taxon>
        <taxon>Chytridiomycota incertae sedis</taxon>
        <taxon>Chytridiomycetes</taxon>
        <taxon>Chytridiales</taxon>
        <taxon>Chytriomycetaceae</taxon>
        <taxon>Chytriomyces</taxon>
    </lineage>
</organism>
<keyword evidence="10 11" id="KW-0539">Nucleus</keyword>
<feature type="transmembrane region" description="Helical" evidence="11">
    <location>
        <begin position="421"/>
        <end position="440"/>
    </location>
</feature>
<keyword evidence="3 11" id="KW-0415">Karyogamy</keyword>
<evidence type="ECO:0000256" key="6">
    <source>
        <dbReference type="ARBA" id="ARBA00022824"/>
    </source>
</evidence>
<dbReference type="InterPro" id="IPR007292">
    <property type="entry name" value="Nuclear_fusion_Kar5"/>
</dbReference>
<dbReference type="GO" id="GO:0000742">
    <property type="term" value="P:karyogamy involved in conjugation with cellular fusion"/>
    <property type="evidence" value="ECO:0007669"/>
    <property type="project" value="UniProtKB-UniRule"/>
</dbReference>
<feature type="transmembrane region" description="Helical" evidence="11">
    <location>
        <begin position="446"/>
        <end position="469"/>
    </location>
</feature>
<keyword evidence="9" id="KW-0325">Glycoprotein</keyword>
<evidence type="ECO:0000313" key="13">
    <source>
        <dbReference type="Proteomes" id="UP000320333"/>
    </source>
</evidence>
<comment type="caution">
    <text evidence="12">The sequence shown here is derived from an EMBL/GenBank/DDBJ whole genome shotgun (WGS) entry which is preliminary data.</text>
</comment>
<keyword evidence="5 11" id="KW-0732">Signal</keyword>
<evidence type="ECO:0008006" key="14">
    <source>
        <dbReference type="Google" id="ProtNLM"/>
    </source>
</evidence>
<evidence type="ECO:0000256" key="1">
    <source>
        <dbReference type="ARBA" id="ARBA00003389"/>
    </source>
</evidence>
<protein>
    <recommendedName>
        <fullName evidence="14">Nuclear fusion protein KAR5</fullName>
    </recommendedName>
</protein>
<evidence type="ECO:0000256" key="3">
    <source>
        <dbReference type="ARBA" id="ARBA00022459"/>
    </source>
</evidence>
<accession>A0A507FK37</accession>
<dbReference type="GO" id="GO:0005789">
    <property type="term" value="C:endoplasmic reticulum membrane"/>
    <property type="evidence" value="ECO:0007669"/>
    <property type="project" value="UniProtKB-SubCell"/>
</dbReference>
<dbReference type="GO" id="GO:0031965">
    <property type="term" value="C:nuclear membrane"/>
    <property type="evidence" value="ECO:0007669"/>
    <property type="project" value="UniProtKB-SubCell"/>
</dbReference>
<proteinExistence type="inferred from homology"/>
<dbReference type="OrthoDB" id="5311848at2759"/>
<dbReference type="PANTHER" id="PTHR28012:SF1">
    <property type="entry name" value="NUCLEAR FUSION PROTEIN KAR5"/>
    <property type="match status" value="1"/>
</dbReference>
<comment type="function">
    <text evidence="1 11">Required for nuclear membrane fusion during karyogamy.</text>
</comment>
<evidence type="ECO:0000256" key="4">
    <source>
        <dbReference type="ARBA" id="ARBA00022692"/>
    </source>
</evidence>
<dbReference type="Proteomes" id="UP000320333">
    <property type="component" value="Unassembled WGS sequence"/>
</dbReference>
<evidence type="ECO:0000256" key="9">
    <source>
        <dbReference type="ARBA" id="ARBA00023180"/>
    </source>
</evidence>
<comment type="subcellular location">
    <subcellularLocation>
        <location evidence="11">Endoplasmic reticulum membrane</location>
    </subcellularLocation>
    <subcellularLocation>
        <location evidence="11">Nucleus membrane</location>
    </subcellularLocation>
</comment>
<comment type="similarity">
    <text evidence="2 11">Belongs to the KAR5 family.</text>
</comment>
<reference evidence="12 13" key="1">
    <citation type="journal article" date="2019" name="Sci. Rep.">
        <title>Comparative genomics of chytrid fungi reveal insights into the obligate biotrophic and pathogenic lifestyle of Synchytrium endobioticum.</title>
        <authorList>
            <person name="van de Vossenberg B.T.L.H."/>
            <person name="Warris S."/>
            <person name="Nguyen H.D.T."/>
            <person name="van Gent-Pelzer M.P.E."/>
            <person name="Joly D.L."/>
            <person name="van de Geest H.C."/>
            <person name="Bonants P.J.M."/>
            <person name="Smith D.S."/>
            <person name="Levesque C.A."/>
            <person name="van der Lee T.A.J."/>
        </authorList>
    </citation>
    <scope>NUCLEOTIDE SEQUENCE [LARGE SCALE GENOMIC DNA]</scope>
    <source>
        <strain evidence="12 13">CBS 675.73</strain>
    </source>
</reference>
<evidence type="ECO:0000256" key="5">
    <source>
        <dbReference type="ARBA" id="ARBA00022729"/>
    </source>
</evidence>
<dbReference type="EMBL" id="QEAP01000061">
    <property type="protein sequence ID" value="TPX75995.1"/>
    <property type="molecule type" value="Genomic_DNA"/>
</dbReference>
<evidence type="ECO:0000256" key="11">
    <source>
        <dbReference type="RuleBase" id="RU368082"/>
    </source>
</evidence>
<dbReference type="GO" id="GO:0048288">
    <property type="term" value="P:nuclear membrane fusion involved in karyogamy"/>
    <property type="evidence" value="ECO:0007669"/>
    <property type="project" value="UniProtKB-UniRule"/>
</dbReference>
<dbReference type="Pfam" id="PF04163">
    <property type="entry name" value="Tht1"/>
    <property type="match status" value="1"/>
</dbReference>
<dbReference type="AlphaFoldDB" id="A0A507FK37"/>
<name>A0A507FK37_9FUNG</name>
<keyword evidence="6 11" id="KW-0256">Endoplasmic reticulum</keyword>
<evidence type="ECO:0000313" key="12">
    <source>
        <dbReference type="EMBL" id="TPX75995.1"/>
    </source>
</evidence>
<keyword evidence="8 11" id="KW-0472">Membrane</keyword>